<gene>
    <name evidence="6" type="ORF">G7Y82_00410</name>
</gene>
<evidence type="ECO:0000313" key="6">
    <source>
        <dbReference type="EMBL" id="NKF20756.1"/>
    </source>
</evidence>
<evidence type="ECO:0000256" key="1">
    <source>
        <dbReference type="ARBA" id="ARBA00006723"/>
    </source>
</evidence>
<sequence length="63" mass="6662">MPIIQVSMIEGRGEEKKAALVKALTEAAVDSIGAPRESVRVILNEVPNTNFGIGGKTAKELGR</sequence>
<dbReference type="EMBL" id="JAAVXB010000001">
    <property type="protein sequence ID" value="NKF20756.1"/>
    <property type="molecule type" value="Genomic_DNA"/>
</dbReference>
<dbReference type="Pfam" id="PF01361">
    <property type="entry name" value="Tautomerase"/>
    <property type="match status" value="1"/>
</dbReference>
<proteinExistence type="inferred from homology"/>
<keyword evidence="2 4" id="KW-0413">Isomerase</keyword>
<keyword evidence="7" id="KW-1185">Reference proteome</keyword>
<dbReference type="PANTHER" id="PTHR35530:SF1">
    <property type="entry name" value="2-HYDROXYMUCONATE TAUTOMERASE"/>
    <property type="match status" value="1"/>
</dbReference>
<dbReference type="PANTHER" id="PTHR35530">
    <property type="entry name" value="TAUTOMERASE-RELATED"/>
    <property type="match status" value="1"/>
</dbReference>
<dbReference type="EC" id="5.3.2.-" evidence="4"/>
<evidence type="ECO:0000256" key="4">
    <source>
        <dbReference type="RuleBase" id="RU362032"/>
    </source>
</evidence>
<dbReference type="NCBIfam" id="NF002571">
    <property type="entry name" value="PRK02220.1"/>
    <property type="match status" value="1"/>
</dbReference>
<dbReference type="GO" id="GO:0016853">
    <property type="term" value="F:isomerase activity"/>
    <property type="evidence" value="ECO:0007669"/>
    <property type="project" value="UniProtKB-UniRule"/>
</dbReference>
<comment type="similarity">
    <text evidence="1 4">Belongs to the 4-oxalocrotonate tautomerase family.</text>
</comment>
<evidence type="ECO:0000259" key="5">
    <source>
        <dbReference type="Pfam" id="PF01361"/>
    </source>
</evidence>
<comment type="caution">
    <text evidence="6">The sequence shown here is derived from an EMBL/GenBank/DDBJ whole genome shotgun (WGS) entry which is preliminary data.</text>
</comment>
<feature type="domain" description="4-oxalocrotonate tautomerase-like" evidence="5">
    <location>
        <begin position="2"/>
        <end position="57"/>
    </location>
</feature>
<feature type="active site" description="Proton acceptor; via imino nitrogen" evidence="3">
    <location>
        <position position="2"/>
    </location>
</feature>
<organism evidence="6 7">
    <name type="scientific">Solimonas marina</name>
    <dbReference type="NCBI Taxonomy" id="2714601"/>
    <lineage>
        <taxon>Bacteria</taxon>
        <taxon>Pseudomonadati</taxon>
        <taxon>Pseudomonadota</taxon>
        <taxon>Gammaproteobacteria</taxon>
        <taxon>Nevskiales</taxon>
        <taxon>Nevskiaceae</taxon>
        <taxon>Solimonas</taxon>
    </lineage>
</organism>
<dbReference type="AlphaFoldDB" id="A0A969W4X4"/>
<evidence type="ECO:0000256" key="2">
    <source>
        <dbReference type="ARBA" id="ARBA00023235"/>
    </source>
</evidence>
<name>A0A969W4X4_9GAMM</name>
<dbReference type="RefSeq" id="WP_168146022.1">
    <property type="nucleotide sequence ID" value="NZ_JAAVXB010000001.1"/>
</dbReference>
<evidence type="ECO:0000256" key="3">
    <source>
        <dbReference type="PIRSR" id="PIRSR618191-1"/>
    </source>
</evidence>
<dbReference type="InterPro" id="IPR014347">
    <property type="entry name" value="Tautomerase/MIF_sf"/>
</dbReference>
<dbReference type="Gene3D" id="3.30.429.10">
    <property type="entry name" value="Macrophage Migration Inhibitory Factor"/>
    <property type="match status" value="1"/>
</dbReference>
<dbReference type="NCBIfam" id="TIGR00013">
    <property type="entry name" value="taut"/>
    <property type="match status" value="1"/>
</dbReference>
<dbReference type="Proteomes" id="UP000653472">
    <property type="component" value="Unassembled WGS sequence"/>
</dbReference>
<dbReference type="InterPro" id="IPR004370">
    <property type="entry name" value="4-OT-like_dom"/>
</dbReference>
<dbReference type="SUPFAM" id="SSF55331">
    <property type="entry name" value="Tautomerase/MIF"/>
    <property type="match status" value="1"/>
</dbReference>
<reference evidence="6" key="1">
    <citation type="submission" date="2020-03" db="EMBL/GenBank/DDBJ databases">
        <title>Solimonas marina sp. nov., isolated from deep seawater of the Pacific Ocean.</title>
        <authorList>
            <person name="Liu X."/>
            <person name="Lai Q."/>
            <person name="Sun F."/>
            <person name="Gai Y."/>
            <person name="Li G."/>
            <person name="Shao Z."/>
        </authorList>
    </citation>
    <scope>NUCLEOTIDE SEQUENCE</scope>
    <source>
        <strain evidence="6">C16B3</strain>
    </source>
</reference>
<evidence type="ECO:0000313" key="7">
    <source>
        <dbReference type="Proteomes" id="UP000653472"/>
    </source>
</evidence>
<protein>
    <recommendedName>
        <fullName evidence="4">Tautomerase</fullName>
        <ecNumber evidence="4">5.3.2.-</ecNumber>
    </recommendedName>
</protein>
<accession>A0A969W4X4</accession>
<dbReference type="InterPro" id="IPR018191">
    <property type="entry name" value="4-OT"/>
</dbReference>